<accession>A0A9J5XUM6</accession>
<dbReference type="Proteomes" id="UP000824120">
    <property type="component" value="Chromosome 8"/>
</dbReference>
<evidence type="ECO:0000313" key="2">
    <source>
        <dbReference type="Proteomes" id="UP000824120"/>
    </source>
</evidence>
<evidence type="ECO:0000313" key="1">
    <source>
        <dbReference type="EMBL" id="KAG5590638.1"/>
    </source>
</evidence>
<name>A0A9J5XUM6_SOLCO</name>
<comment type="caution">
    <text evidence="1">The sequence shown here is derived from an EMBL/GenBank/DDBJ whole genome shotgun (WGS) entry which is preliminary data.</text>
</comment>
<gene>
    <name evidence="1" type="ORF">H5410_041152</name>
</gene>
<organism evidence="1 2">
    <name type="scientific">Solanum commersonii</name>
    <name type="common">Commerson's wild potato</name>
    <name type="synonym">Commerson's nightshade</name>
    <dbReference type="NCBI Taxonomy" id="4109"/>
    <lineage>
        <taxon>Eukaryota</taxon>
        <taxon>Viridiplantae</taxon>
        <taxon>Streptophyta</taxon>
        <taxon>Embryophyta</taxon>
        <taxon>Tracheophyta</taxon>
        <taxon>Spermatophyta</taxon>
        <taxon>Magnoliopsida</taxon>
        <taxon>eudicotyledons</taxon>
        <taxon>Gunneridae</taxon>
        <taxon>Pentapetalae</taxon>
        <taxon>asterids</taxon>
        <taxon>lamiids</taxon>
        <taxon>Solanales</taxon>
        <taxon>Solanaceae</taxon>
        <taxon>Solanoideae</taxon>
        <taxon>Solaneae</taxon>
        <taxon>Solanum</taxon>
    </lineage>
</organism>
<keyword evidence="2" id="KW-1185">Reference proteome</keyword>
<sequence>MVYIFQVVLNSKTFQVTIPVRMDYIKAFDKVLYYNNERHKHTWFIKVMFKSICRTNSELVTRFTSSLNFQSLEFLNGSQKWDSLRNKFLAYTEPSITFFGIN</sequence>
<dbReference type="AlphaFoldDB" id="A0A9J5XUM6"/>
<dbReference type="EMBL" id="JACXVP010000008">
    <property type="protein sequence ID" value="KAG5590638.1"/>
    <property type="molecule type" value="Genomic_DNA"/>
</dbReference>
<proteinExistence type="predicted"/>
<protein>
    <submittedName>
        <fullName evidence="1">Uncharacterized protein</fullName>
    </submittedName>
</protein>
<reference evidence="1 2" key="1">
    <citation type="submission" date="2020-09" db="EMBL/GenBank/DDBJ databases">
        <title>De no assembly of potato wild relative species, Solanum commersonii.</title>
        <authorList>
            <person name="Cho K."/>
        </authorList>
    </citation>
    <scope>NUCLEOTIDE SEQUENCE [LARGE SCALE GENOMIC DNA]</scope>
    <source>
        <strain evidence="1">LZ3.2</strain>
        <tissue evidence="1">Leaf</tissue>
    </source>
</reference>